<feature type="domain" description="DHHA1" evidence="2">
    <location>
        <begin position="301"/>
        <end position="337"/>
    </location>
</feature>
<dbReference type="Gene3D" id="3.10.310.30">
    <property type="match status" value="1"/>
</dbReference>
<dbReference type="Pfam" id="PF01368">
    <property type="entry name" value="DHH"/>
    <property type="match status" value="1"/>
</dbReference>
<protein>
    <submittedName>
        <fullName evidence="3">DHH domain-containing protein</fullName>
    </submittedName>
</protein>
<reference evidence="3" key="1">
    <citation type="journal article" date="2021" name="Microb. Physiol.">
        <title>Proteogenomic Insights into the Physiology of Marine, Sulfate-Reducing, Filamentous Desulfonema limicola and Desulfonema magnum.</title>
        <authorList>
            <person name="Schnaars V."/>
            <person name="Wohlbrand L."/>
            <person name="Scheve S."/>
            <person name="Hinrichs C."/>
            <person name="Reinhardt R."/>
            <person name="Rabus R."/>
        </authorList>
    </citation>
    <scope>NUCLEOTIDE SEQUENCE</scope>
    <source>
        <strain evidence="3">4be13</strain>
    </source>
</reference>
<keyword evidence="4" id="KW-1185">Reference proteome</keyword>
<dbReference type="PANTHER" id="PTHR47618:SF1">
    <property type="entry name" value="BIFUNCTIONAL OLIGORIBONUCLEASE AND PAP PHOSPHATASE NRNA"/>
    <property type="match status" value="1"/>
</dbReference>
<dbReference type="Pfam" id="PF02272">
    <property type="entry name" value="DHHA1"/>
    <property type="match status" value="1"/>
</dbReference>
<accession>A0A975BX86</accession>
<dbReference type="InterPro" id="IPR038763">
    <property type="entry name" value="DHH_sf"/>
</dbReference>
<dbReference type="AlphaFoldDB" id="A0A975BX86"/>
<evidence type="ECO:0000259" key="1">
    <source>
        <dbReference type="Pfam" id="PF01368"/>
    </source>
</evidence>
<sequence length="355" mass="38946">MENIIRYLKHSENVLIASHVNPDGDAVGSLIAMGLALNALNIKTTLYNESKIPTVYCFLPSVARIVPTLDNIQNSTFEYDAAIVLDCGDIQRVGKMGSELGKSGSGFQLINIDHHITNTYFGDFHLIDISACATAEIIYRLIKKMGVPITSAIATCIYTGILTDTGSFRFSNTNKAAFEICNEMVALGVDPYNVAKHVYGRYSMGRLKLLNLALDTLEVSYNGKVSMMTITRDMFDETGTQAEDTDGLINYARRIKDVKLAVLIQECWLPDCQLPVSDYHIPVKKQQSEIKKRPGSVAKNRNFHVSLRSDGTIDVASIAANFGGGGHRTAAGFNIESSISDLKYGIFNLAKEIVN</sequence>
<dbReference type="EMBL" id="CP061800">
    <property type="protein sequence ID" value="QTA93391.1"/>
    <property type="molecule type" value="Genomic_DNA"/>
</dbReference>
<dbReference type="Proteomes" id="UP000663722">
    <property type="component" value="Chromosome"/>
</dbReference>
<dbReference type="InterPro" id="IPR051319">
    <property type="entry name" value="Oligoribo/pAp-PDE_c-di-AMP_PDE"/>
</dbReference>
<dbReference type="InterPro" id="IPR003156">
    <property type="entry name" value="DHHA1_dom"/>
</dbReference>
<evidence type="ECO:0000313" key="4">
    <source>
        <dbReference type="Proteomes" id="UP000663722"/>
    </source>
</evidence>
<gene>
    <name evidence="3" type="ORF">dnm_094920</name>
</gene>
<name>A0A975BX86_9BACT</name>
<dbReference type="SUPFAM" id="SSF64182">
    <property type="entry name" value="DHH phosphoesterases"/>
    <property type="match status" value="1"/>
</dbReference>
<evidence type="ECO:0000259" key="2">
    <source>
        <dbReference type="Pfam" id="PF02272"/>
    </source>
</evidence>
<dbReference type="Gene3D" id="3.90.1640.10">
    <property type="entry name" value="inorganic pyrophosphatase (n-terminal core)"/>
    <property type="match status" value="1"/>
</dbReference>
<feature type="domain" description="DDH" evidence="1">
    <location>
        <begin position="13"/>
        <end position="161"/>
    </location>
</feature>
<organism evidence="3 4">
    <name type="scientific">Desulfonema magnum</name>
    <dbReference type="NCBI Taxonomy" id="45655"/>
    <lineage>
        <taxon>Bacteria</taxon>
        <taxon>Pseudomonadati</taxon>
        <taxon>Thermodesulfobacteriota</taxon>
        <taxon>Desulfobacteria</taxon>
        <taxon>Desulfobacterales</taxon>
        <taxon>Desulfococcaceae</taxon>
        <taxon>Desulfonema</taxon>
    </lineage>
</organism>
<dbReference type="KEGG" id="dmm:dnm_094920"/>
<proteinExistence type="predicted"/>
<evidence type="ECO:0000313" key="3">
    <source>
        <dbReference type="EMBL" id="QTA93391.1"/>
    </source>
</evidence>
<dbReference type="PANTHER" id="PTHR47618">
    <property type="entry name" value="BIFUNCTIONAL OLIGORIBONUCLEASE AND PAP PHOSPHATASE NRNA"/>
    <property type="match status" value="1"/>
</dbReference>
<dbReference type="GO" id="GO:0003676">
    <property type="term" value="F:nucleic acid binding"/>
    <property type="evidence" value="ECO:0007669"/>
    <property type="project" value="InterPro"/>
</dbReference>
<dbReference type="InterPro" id="IPR001667">
    <property type="entry name" value="DDH_dom"/>
</dbReference>